<organism evidence="2 3">
    <name type="scientific">Ophiocordyceps unilateralis</name>
    <name type="common">Zombie-ant fungus</name>
    <name type="synonym">Torrubia unilateralis</name>
    <dbReference type="NCBI Taxonomy" id="268505"/>
    <lineage>
        <taxon>Eukaryota</taxon>
        <taxon>Fungi</taxon>
        <taxon>Dikarya</taxon>
        <taxon>Ascomycota</taxon>
        <taxon>Pezizomycotina</taxon>
        <taxon>Sordariomycetes</taxon>
        <taxon>Hypocreomycetidae</taxon>
        <taxon>Hypocreales</taxon>
        <taxon>Ophiocordycipitaceae</taxon>
        <taxon>Ophiocordyceps</taxon>
    </lineage>
</organism>
<evidence type="ECO:0000256" key="1">
    <source>
        <dbReference type="SAM" id="MobiDB-lite"/>
    </source>
</evidence>
<keyword evidence="3" id="KW-1185">Reference proteome</keyword>
<dbReference type="Proteomes" id="UP000037136">
    <property type="component" value="Unassembled WGS sequence"/>
</dbReference>
<name>A0A2A9PLC4_OPHUN</name>
<comment type="caution">
    <text evidence="2">The sequence shown here is derived from an EMBL/GenBank/DDBJ whole genome shotgun (WGS) entry which is preliminary data.</text>
</comment>
<evidence type="ECO:0000313" key="2">
    <source>
        <dbReference type="EMBL" id="PFH62014.1"/>
    </source>
</evidence>
<gene>
    <name evidence="2" type="ORF">XA68_15450</name>
</gene>
<dbReference type="EMBL" id="LAZP02000045">
    <property type="protein sequence ID" value="PFH62014.1"/>
    <property type="molecule type" value="Genomic_DNA"/>
</dbReference>
<sequence length="111" mass="11948">MRRFFNPPPSRDSSKRHPSSGVLSIVVTRLTGAKTDHGHGHGHGGTCPCAARPGSLPGTNMAWHNQTFGKGLPTLLAPWGSRGLAGPRRRSLQNSRRRHGEATQEHQSAEA</sequence>
<proteinExistence type="predicted"/>
<feature type="region of interest" description="Disordered" evidence="1">
    <location>
        <begin position="1"/>
        <end position="111"/>
    </location>
</feature>
<protein>
    <submittedName>
        <fullName evidence="2">Uncharacterized protein</fullName>
    </submittedName>
</protein>
<reference evidence="2 3" key="2">
    <citation type="journal article" date="2017" name="Sci. Rep.">
        <title>Ant-infecting Ophiocordyceps genomes reveal a high diversity of potential behavioral manipulation genes and a possible major role for enterotoxins.</title>
        <authorList>
            <person name="de Bekker C."/>
            <person name="Ohm R.A."/>
            <person name="Evans H.C."/>
            <person name="Brachmann A."/>
            <person name="Hughes D.P."/>
        </authorList>
    </citation>
    <scope>NUCLEOTIDE SEQUENCE [LARGE SCALE GENOMIC DNA]</scope>
    <source>
        <strain evidence="2 3">SC16a</strain>
    </source>
</reference>
<dbReference type="AlphaFoldDB" id="A0A2A9PLC4"/>
<feature type="compositionally biased region" description="Basic residues" evidence="1">
    <location>
        <begin position="87"/>
        <end position="99"/>
    </location>
</feature>
<evidence type="ECO:0000313" key="3">
    <source>
        <dbReference type="Proteomes" id="UP000037136"/>
    </source>
</evidence>
<accession>A0A2A9PLC4</accession>
<feature type="compositionally biased region" description="Pro residues" evidence="1">
    <location>
        <begin position="1"/>
        <end position="10"/>
    </location>
</feature>
<reference evidence="2 3" key="1">
    <citation type="journal article" date="2015" name="BMC Genomics">
        <title>Gene expression during zombie ant biting behavior reflects the complexity underlying fungal parasitic behavioral manipulation.</title>
        <authorList>
            <person name="de Bekker C."/>
            <person name="Ohm R.A."/>
            <person name="Loreto R.G."/>
            <person name="Sebastian A."/>
            <person name="Albert I."/>
            <person name="Merrow M."/>
            <person name="Brachmann A."/>
            <person name="Hughes D.P."/>
        </authorList>
    </citation>
    <scope>NUCLEOTIDE SEQUENCE [LARGE SCALE GENOMIC DNA]</scope>
    <source>
        <strain evidence="2 3">SC16a</strain>
    </source>
</reference>
<feature type="compositionally biased region" description="Basic and acidic residues" evidence="1">
    <location>
        <begin position="100"/>
        <end position="111"/>
    </location>
</feature>